<protein>
    <submittedName>
        <fullName evidence="2">Uncharacterized protein</fullName>
    </submittedName>
</protein>
<evidence type="ECO:0000256" key="1">
    <source>
        <dbReference type="SAM" id="Coils"/>
    </source>
</evidence>
<gene>
    <name evidence="2" type="ORF">SAMN06265377_3509</name>
</gene>
<dbReference type="Proteomes" id="UP000219048">
    <property type="component" value="Unassembled WGS sequence"/>
</dbReference>
<keyword evidence="1" id="KW-0175">Coiled coil</keyword>
<evidence type="ECO:0000313" key="3">
    <source>
        <dbReference type="Proteomes" id="UP000219048"/>
    </source>
</evidence>
<dbReference type="EMBL" id="OBEH01000006">
    <property type="protein sequence ID" value="SNZ01667.1"/>
    <property type="molecule type" value="Genomic_DNA"/>
</dbReference>
<proteinExistence type="predicted"/>
<name>A0A285MYQ3_9FLAO</name>
<sequence length="522" mass="60581">MKGYIIAILLVVCPNSVFSQKIPTRIYDNKTKSFDTVIPVYREVNLRFEDPGNVQLILLVEHCRKKDLDSTLMGEKTCRSTRELKEISSFWTDTIDEKKYLFVRLHQSEDGEEDTFLRPMKNYSLLFFKSSSRLTTLRRAYAKAFVEVNLVEMKDLRKQYEEYENGLSTIETLFSQFPDVFFDNIHLFLSDANNRKKIKSKLYEKECLLKKVVSQGVMNLNEVHNEYNYKYLKQFLFSIDSIQAKNLDIDVKVANQIIQWLPELNLKKINQLLVGELSLANKTDKMENLEDNVENINLLRKLVFNEQTLKDDLTSKALKLALNDLHAKMEGNLEILKKVRNIDQDIDQLIPKPNGEISNIEFGLNPIVTKTSINSFDERIKLKFTPDIGLINYGFQSDFNEISPYLGFHFNLSYLDKDIPFKKLRNKTVWDRLSINLGWALNSIEKSDRREGLIDDGSLLVGLGFRIDHTFRLTFGGNVFYKLDESPISNQRELAVTPYVGLSVDFEVKELLNGFSSIFKND</sequence>
<dbReference type="AlphaFoldDB" id="A0A285MYQ3"/>
<reference evidence="3" key="1">
    <citation type="submission" date="2017-09" db="EMBL/GenBank/DDBJ databases">
        <authorList>
            <person name="Varghese N."/>
            <person name="Submissions S."/>
        </authorList>
    </citation>
    <scope>NUCLEOTIDE SEQUENCE [LARGE SCALE GENOMIC DNA]</scope>
    <source>
        <strain evidence="3">DSM 25885</strain>
    </source>
</reference>
<dbReference type="RefSeq" id="WP_097047097.1">
    <property type="nucleotide sequence ID" value="NZ_OBEH01000006.1"/>
</dbReference>
<dbReference type="OrthoDB" id="1424957at2"/>
<keyword evidence="3" id="KW-1185">Reference proteome</keyword>
<organism evidence="2 3">
    <name type="scientific">Flagellimonas pacifica</name>
    <dbReference type="NCBI Taxonomy" id="1247520"/>
    <lineage>
        <taxon>Bacteria</taxon>
        <taxon>Pseudomonadati</taxon>
        <taxon>Bacteroidota</taxon>
        <taxon>Flavobacteriia</taxon>
        <taxon>Flavobacteriales</taxon>
        <taxon>Flavobacteriaceae</taxon>
        <taxon>Flagellimonas</taxon>
    </lineage>
</organism>
<evidence type="ECO:0000313" key="2">
    <source>
        <dbReference type="EMBL" id="SNZ01667.1"/>
    </source>
</evidence>
<feature type="coiled-coil region" evidence="1">
    <location>
        <begin position="279"/>
        <end position="306"/>
    </location>
</feature>
<accession>A0A285MYQ3</accession>